<dbReference type="EMBL" id="CP117812">
    <property type="protein sequence ID" value="WDE99049.1"/>
    <property type="molecule type" value="Genomic_DNA"/>
</dbReference>
<dbReference type="CDD" id="cd14858">
    <property type="entry name" value="TrmE_N"/>
    <property type="match status" value="1"/>
</dbReference>
<dbReference type="NCBIfam" id="NF003661">
    <property type="entry name" value="PRK05291.1-3"/>
    <property type="match status" value="1"/>
</dbReference>
<dbReference type="Gene3D" id="3.40.50.300">
    <property type="entry name" value="P-loop containing nucleotide triphosphate hydrolases"/>
    <property type="match status" value="1"/>
</dbReference>
<comment type="caution">
    <text evidence="6">Lacks conserved residue(s) required for the propagation of feature annotation.</text>
</comment>
<dbReference type="PANTHER" id="PTHR42714:SF2">
    <property type="entry name" value="TRNA MODIFICATION GTPASE GTPBP3, MITOCHONDRIAL"/>
    <property type="match status" value="1"/>
</dbReference>
<proteinExistence type="inferred from homology"/>
<dbReference type="NCBIfam" id="TIGR00231">
    <property type="entry name" value="small_GTP"/>
    <property type="match status" value="1"/>
</dbReference>
<keyword evidence="2 6" id="KW-0819">tRNA processing</keyword>
<dbReference type="InterPro" id="IPR027417">
    <property type="entry name" value="P-loop_NTPase"/>
</dbReference>
<dbReference type="InterPro" id="IPR005225">
    <property type="entry name" value="Small_GTP-bd"/>
</dbReference>
<dbReference type="NCBIfam" id="TIGR00450">
    <property type="entry name" value="mnmE_trmE_thdF"/>
    <property type="match status" value="1"/>
</dbReference>
<dbReference type="PROSITE" id="PS51709">
    <property type="entry name" value="G_TRME"/>
    <property type="match status" value="1"/>
</dbReference>
<dbReference type="Gene3D" id="3.30.1360.120">
    <property type="entry name" value="Probable tRNA modification gtpase trme, domain 1"/>
    <property type="match status" value="1"/>
</dbReference>
<dbReference type="HAMAP" id="MF_00379">
    <property type="entry name" value="GTPase_MnmE"/>
    <property type="match status" value="1"/>
</dbReference>
<comment type="cofactor">
    <cofactor evidence="6">
        <name>K(+)</name>
        <dbReference type="ChEBI" id="CHEBI:29103"/>
    </cofactor>
    <text evidence="6">Binds 1 potassium ion per subunit.</text>
</comment>
<evidence type="ECO:0000259" key="8">
    <source>
        <dbReference type="PROSITE" id="PS51709"/>
    </source>
</evidence>
<feature type="binding site" evidence="6">
    <location>
        <position position="253"/>
    </location>
    <ligand>
        <name>K(+)</name>
        <dbReference type="ChEBI" id="CHEBI:29103"/>
    </ligand>
</feature>
<name>A0ABY7VZ31_9BACT</name>
<dbReference type="InterPro" id="IPR031168">
    <property type="entry name" value="G_TrmE"/>
</dbReference>
<dbReference type="GO" id="GO:0016787">
    <property type="term" value="F:hydrolase activity"/>
    <property type="evidence" value="ECO:0007669"/>
    <property type="project" value="UniProtKB-KW"/>
</dbReference>
<keyword evidence="10" id="KW-1185">Reference proteome</keyword>
<evidence type="ECO:0000313" key="10">
    <source>
        <dbReference type="Proteomes" id="UP001214250"/>
    </source>
</evidence>
<feature type="binding site" evidence="6">
    <location>
        <position position="458"/>
    </location>
    <ligand>
        <name>(6S)-5-formyl-5,6,7,8-tetrahydrofolate</name>
        <dbReference type="ChEBI" id="CHEBI:57457"/>
    </ligand>
</feature>
<dbReference type="Pfam" id="PF10396">
    <property type="entry name" value="TrmE_N"/>
    <property type="match status" value="1"/>
</dbReference>
<dbReference type="InterPro" id="IPR027266">
    <property type="entry name" value="TrmE/GcvT-like"/>
</dbReference>
<dbReference type="Pfam" id="PF12631">
    <property type="entry name" value="MnmE_helical"/>
    <property type="match status" value="1"/>
</dbReference>
<feature type="binding site" evidence="6">
    <location>
        <position position="128"/>
    </location>
    <ligand>
        <name>(6S)-5-formyl-5,6,7,8-tetrahydrofolate</name>
        <dbReference type="ChEBI" id="CHEBI:57457"/>
    </ligand>
</feature>
<feature type="binding site" evidence="6">
    <location>
        <position position="27"/>
    </location>
    <ligand>
        <name>(6S)-5-formyl-5,6,7,8-tetrahydrofolate</name>
        <dbReference type="ChEBI" id="CHEBI:57457"/>
    </ligand>
</feature>
<evidence type="ECO:0000256" key="6">
    <source>
        <dbReference type="HAMAP-Rule" id="MF_00379"/>
    </source>
</evidence>
<feature type="binding site" evidence="6">
    <location>
        <begin position="278"/>
        <end position="281"/>
    </location>
    <ligand>
        <name>GTP</name>
        <dbReference type="ChEBI" id="CHEBI:37565"/>
    </ligand>
</feature>
<dbReference type="SUPFAM" id="SSF52540">
    <property type="entry name" value="P-loop containing nucleoside triphosphate hydrolases"/>
    <property type="match status" value="1"/>
</dbReference>
<evidence type="ECO:0000256" key="4">
    <source>
        <dbReference type="ARBA" id="ARBA00022958"/>
    </source>
</evidence>
<dbReference type="InterPro" id="IPR006073">
    <property type="entry name" value="GTP-bd"/>
</dbReference>
<feature type="binding site" evidence="6">
    <location>
        <begin position="234"/>
        <end position="239"/>
    </location>
    <ligand>
        <name>GTP</name>
        <dbReference type="ChEBI" id="CHEBI:37565"/>
    </ligand>
</feature>
<dbReference type="InterPro" id="IPR004520">
    <property type="entry name" value="GTPase_MnmE"/>
</dbReference>
<evidence type="ECO:0000313" key="9">
    <source>
        <dbReference type="EMBL" id="WDE99049.1"/>
    </source>
</evidence>
<keyword evidence="6" id="KW-0479">Metal-binding</keyword>
<feature type="binding site" evidence="6">
    <location>
        <begin position="253"/>
        <end position="259"/>
    </location>
    <ligand>
        <name>GTP</name>
        <dbReference type="ChEBI" id="CHEBI:37565"/>
    </ligand>
</feature>
<keyword evidence="6 9" id="KW-0378">Hydrolase</keyword>
<comment type="subunit">
    <text evidence="6">Homodimer. Heterotetramer of two MnmE and two MnmG subunits.</text>
</comment>
<evidence type="ECO:0000256" key="2">
    <source>
        <dbReference type="ARBA" id="ARBA00022694"/>
    </source>
</evidence>
<comment type="similarity">
    <text evidence="1 6 7">Belongs to the TRAFAC class TrmE-Era-EngA-EngB-Septin-like GTPase superfamily. TrmE GTPase family.</text>
</comment>
<feature type="binding site" evidence="6">
    <location>
        <position position="258"/>
    </location>
    <ligand>
        <name>K(+)</name>
        <dbReference type="ChEBI" id="CHEBI:29103"/>
    </ligand>
</feature>
<dbReference type="InterPro" id="IPR025867">
    <property type="entry name" value="MnmE_helical"/>
</dbReference>
<feature type="binding site" evidence="6">
    <location>
        <position position="259"/>
    </location>
    <ligand>
        <name>Mg(2+)</name>
        <dbReference type="ChEBI" id="CHEBI:18420"/>
    </ligand>
</feature>
<dbReference type="PANTHER" id="PTHR42714">
    <property type="entry name" value="TRNA MODIFICATION GTPASE GTPBP3"/>
    <property type="match status" value="1"/>
</dbReference>
<dbReference type="InterPro" id="IPR018948">
    <property type="entry name" value="GTP-bd_TrmE_N"/>
</dbReference>
<evidence type="ECO:0000256" key="7">
    <source>
        <dbReference type="RuleBase" id="RU003313"/>
    </source>
</evidence>
<keyword evidence="5 6" id="KW-0342">GTP-binding</keyword>
<keyword evidence="6" id="KW-0963">Cytoplasm</keyword>
<reference evidence="9 10" key="1">
    <citation type="submission" date="2023-02" db="EMBL/GenBank/DDBJ databases">
        <title>Genome sequence of Lentisphaera profundi SAORIC-696.</title>
        <authorList>
            <person name="Kim e."/>
            <person name="Cho J.-C."/>
            <person name="Choi A."/>
            <person name="Kang I."/>
        </authorList>
    </citation>
    <scope>NUCLEOTIDE SEQUENCE [LARGE SCALE GENOMIC DNA]</scope>
    <source>
        <strain evidence="9 10">SAORIC-696</strain>
    </source>
</reference>
<evidence type="ECO:0000256" key="5">
    <source>
        <dbReference type="ARBA" id="ARBA00023134"/>
    </source>
</evidence>
<keyword evidence="3 6" id="KW-0547">Nucleotide-binding</keyword>
<feature type="binding site" evidence="6">
    <location>
        <position position="238"/>
    </location>
    <ligand>
        <name>Mg(2+)</name>
        <dbReference type="ChEBI" id="CHEBI:18420"/>
    </ligand>
</feature>
<feature type="binding site" evidence="6">
    <location>
        <position position="234"/>
    </location>
    <ligand>
        <name>K(+)</name>
        <dbReference type="ChEBI" id="CHEBI:29103"/>
    </ligand>
</feature>
<gene>
    <name evidence="6 9" type="primary">mnmE</name>
    <name evidence="6" type="synonym">trmE</name>
    <name evidence="9" type="ORF">PQO03_14525</name>
</gene>
<dbReference type="EC" id="3.6.-.-" evidence="6"/>
<dbReference type="Gene3D" id="1.20.120.430">
    <property type="entry name" value="tRNA modification GTPase MnmE domain 2"/>
    <property type="match status" value="1"/>
</dbReference>
<keyword evidence="4 6" id="KW-0630">Potassium</keyword>
<evidence type="ECO:0000256" key="1">
    <source>
        <dbReference type="ARBA" id="ARBA00011043"/>
    </source>
</evidence>
<comment type="function">
    <text evidence="6">Exhibits a very high intrinsic GTPase hydrolysis rate. Involved in the addition of a carboxymethylaminomethyl (cmnm) group at the wobble position (U34) of certain tRNAs, forming tRNA-cmnm(5)s(2)U34.</text>
</comment>
<sequence>MLTLINMDHDTIAALATAPGGSIAIIRVSGEDALSIAGKVWRGQNVLEINERRLVLGQMFDPETGEAGDQAMAVYMKGPHTYTGEDVVEFQCHGGNFTAKHTLMCALKAGARAAEAGEFTKRAFVNGKLDLTQAEAVMDVISAGSEKAMQIAVNQLNGRFGNEIRGMYDQLSDLLAECEVRMDFVEEDLNWTPSEMMNKTLNHSSTLMKRLLEGRKDGEVLRDGVKVIIGGPPNAGKSSLMNHVLGRDRAIVTDIAGTTRDTLEEHTRIRGIPLKITDTAGIREADDIVEKTGIERSKQALGEAQLILWLMDLSKPLNEQLPPNDFKLDAPLIIILNKSDIAIDQELPSFFEEAKASSVRISIKSEDNLDRLYDLIEEAVWQEDHHHIPDVAVNARHSVLLEQAVEQIGDCQACIDSEAWELVSVHLRGALDPLGEILGLTLMPDILHTIFGRYCIGK</sequence>
<protein>
    <recommendedName>
        <fullName evidence="6">tRNA modification GTPase MnmE</fullName>
        <ecNumber evidence="6">3.6.-.-</ecNumber>
    </recommendedName>
</protein>
<accession>A0ABY7VZ31</accession>
<feature type="binding site" evidence="6">
    <location>
        <position position="255"/>
    </location>
    <ligand>
        <name>K(+)</name>
        <dbReference type="ChEBI" id="CHEBI:29103"/>
    </ligand>
</feature>
<dbReference type="RefSeq" id="WP_274153911.1">
    <property type="nucleotide sequence ID" value="NZ_CP117812.1"/>
</dbReference>
<dbReference type="CDD" id="cd04164">
    <property type="entry name" value="trmE"/>
    <property type="match status" value="1"/>
</dbReference>
<evidence type="ECO:0000256" key="3">
    <source>
        <dbReference type="ARBA" id="ARBA00022741"/>
    </source>
</evidence>
<feature type="domain" description="TrmE-type G" evidence="8">
    <location>
        <begin position="224"/>
        <end position="381"/>
    </location>
</feature>
<dbReference type="Pfam" id="PF01926">
    <property type="entry name" value="MMR_HSR1"/>
    <property type="match status" value="1"/>
</dbReference>
<feature type="binding site" evidence="6">
    <location>
        <position position="89"/>
    </location>
    <ligand>
        <name>(6S)-5-formyl-5,6,7,8-tetrahydrofolate</name>
        <dbReference type="ChEBI" id="CHEBI:57457"/>
    </ligand>
</feature>
<dbReference type="Proteomes" id="UP001214250">
    <property type="component" value="Chromosome 2"/>
</dbReference>
<keyword evidence="6" id="KW-0460">Magnesium</keyword>
<comment type="subcellular location">
    <subcellularLocation>
        <location evidence="6">Cytoplasm</location>
    </subcellularLocation>
</comment>
<organism evidence="9 10">
    <name type="scientific">Lentisphaera profundi</name>
    <dbReference type="NCBI Taxonomy" id="1658616"/>
    <lineage>
        <taxon>Bacteria</taxon>
        <taxon>Pseudomonadati</taxon>
        <taxon>Lentisphaerota</taxon>
        <taxon>Lentisphaeria</taxon>
        <taxon>Lentisphaerales</taxon>
        <taxon>Lentisphaeraceae</taxon>
        <taxon>Lentisphaera</taxon>
    </lineage>
</organism>
<dbReference type="InterPro" id="IPR027368">
    <property type="entry name" value="MnmE_dom2"/>
</dbReference>